<evidence type="ECO:0000256" key="1">
    <source>
        <dbReference type="SAM" id="MobiDB-lite"/>
    </source>
</evidence>
<dbReference type="Proteomes" id="UP001168821">
    <property type="component" value="Unassembled WGS sequence"/>
</dbReference>
<feature type="compositionally biased region" description="Basic residues" evidence="1">
    <location>
        <begin position="49"/>
        <end position="68"/>
    </location>
</feature>
<evidence type="ECO:0000313" key="3">
    <source>
        <dbReference type="Proteomes" id="UP001168821"/>
    </source>
</evidence>
<dbReference type="EMBL" id="JALNTZ010000007">
    <property type="protein sequence ID" value="KAJ3646298.1"/>
    <property type="molecule type" value="Genomic_DNA"/>
</dbReference>
<comment type="caution">
    <text evidence="2">The sequence shown here is derived from an EMBL/GenBank/DDBJ whole genome shotgun (WGS) entry which is preliminary data.</text>
</comment>
<organism evidence="2 3">
    <name type="scientific">Zophobas morio</name>
    <dbReference type="NCBI Taxonomy" id="2755281"/>
    <lineage>
        <taxon>Eukaryota</taxon>
        <taxon>Metazoa</taxon>
        <taxon>Ecdysozoa</taxon>
        <taxon>Arthropoda</taxon>
        <taxon>Hexapoda</taxon>
        <taxon>Insecta</taxon>
        <taxon>Pterygota</taxon>
        <taxon>Neoptera</taxon>
        <taxon>Endopterygota</taxon>
        <taxon>Coleoptera</taxon>
        <taxon>Polyphaga</taxon>
        <taxon>Cucujiformia</taxon>
        <taxon>Tenebrionidae</taxon>
        <taxon>Zophobas</taxon>
    </lineage>
</organism>
<name>A0AA38M7N7_9CUCU</name>
<accession>A0AA38M7N7</accession>
<feature type="region of interest" description="Disordered" evidence="1">
    <location>
        <begin position="329"/>
        <end position="350"/>
    </location>
</feature>
<sequence>MGKKRKHERSSSSEVDMERVLKKLKKLERDIKTSKRRHKSRCRSPLQRRSPRRHRARSRCRSRSVHSPKHSERASSRTQRSPTLELRSCSFDNISDRSTPSPRSSRTPVPGDNKSEPPHSLVSDPAEVLDLDTELSDLDAIALKVLGADPSQPAVEPEIMHPQVKSRWAHIIKNGLDKENKEHLLATYRPSSVLIAPGINAEIQATMPASTIREDGYQKADQNLLGVGLTALAKCLNIVLHKTFQAPEQQKEELLTSLHDAGRLLTELFYRFSSNRRAIILPTLSTLSKAVKDAVTAQKPTTLLFGDELGKRVRAAKTFESTGKTLKADKPTYKLQQPTTPAKTQPTSIV</sequence>
<feature type="compositionally biased region" description="Low complexity" evidence="1">
    <location>
        <begin position="97"/>
        <end position="108"/>
    </location>
</feature>
<dbReference type="PANTHER" id="PTHR34239:SF2">
    <property type="entry name" value="TRANSPOSABLE ELEMENT P TRANSPOSASE_THAP9 CONSERVED DOMAIN-CONTAINING PROTEIN"/>
    <property type="match status" value="1"/>
</dbReference>
<reference evidence="2" key="1">
    <citation type="journal article" date="2023" name="G3 (Bethesda)">
        <title>Whole genome assemblies of Zophobas morio and Tenebrio molitor.</title>
        <authorList>
            <person name="Kaur S."/>
            <person name="Stinson S.A."/>
            <person name="diCenzo G.C."/>
        </authorList>
    </citation>
    <scope>NUCLEOTIDE SEQUENCE</scope>
    <source>
        <strain evidence="2">QUZm001</strain>
    </source>
</reference>
<feature type="compositionally biased region" description="Basic and acidic residues" evidence="1">
    <location>
        <begin position="16"/>
        <end position="33"/>
    </location>
</feature>
<gene>
    <name evidence="2" type="ORF">Zmor_023890</name>
</gene>
<keyword evidence="3" id="KW-1185">Reference proteome</keyword>
<dbReference type="PANTHER" id="PTHR34239">
    <property type="entry name" value="APPLE DOMAIN-CONTAINING PROTEIN"/>
    <property type="match status" value="1"/>
</dbReference>
<dbReference type="AlphaFoldDB" id="A0AA38M7N7"/>
<protein>
    <submittedName>
        <fullName evidence="2">Uncharacterized protein</fullName>
    </submittedName>
</protein>
<proteinExistence type="predicted"/>
<feature type="compositionally biased region" description="Low complexity" evidence="1">
    <location>
        <begin position="336"/>
        <end position="350"/>
    </location>
</feature>
<feature type="region of interest" description="Disordered" evidence="1">
    <location>
        <begin position="1"/>
        <end position="123"/>
    </location>
</feature>
<evidence type="ECO:0000313" key="2">
    <source>
        <dbReference type="EMBL" id="KAJ3646298.1"/>
    </source>
</evidence>